<gene>
    <name evidence="2" type="ORF">WMY93_020060</name>
</gene>
<feature type="region of interest" description="Disordered" evidence="1">
    <location>
        <begin position="42"/>
        <end position="70"/>
    </location>
</feature>
<comment type="caution">
    <text evidence="2">The sequence shown here is derived from an EMBL/GenBank/DDBJ whole genome shotgun (WGS) entry which is preliminary data.</text>
</comment>
<protein>
    <submittedName>
        <fullName evidence="2">Uncharacterized protein</fullName>
    </submittedName>
</protein>
<reference evidence="3" key="1">
    <citation type="submission" date="2024-04" db="EMBL/GenBank/DDBJ databases">
        <title>Salinicola lusitanus LLJ914,a marine bacterium isolated from the Okinawa Trough.</title>
        <authorList>
            <person name="Li J."/>
        </authorList>
    </citation>
    <scope>NUCLEOTIDE SEQUENCE [LARGE SCALE GENOMIC DNA]</scope>
</reference>
<evidence type="ECO:0000256" key="1">
    <source>
        <dbReference type="SAM" id="MobiDB-lite"/>
    </source>
</evidence>
<sequence>MSSTSKEHGYSCLGALQQACDEEGIVWMDQQAQIEEDALDVLLDGSSDVQQHTPVKSPHPKNEKKASKSLRGEEIFNTALYDAILELTRKFDSQGDGPAFSREY</sequence>
<name>A0AAW0NS09_9GOBI</name>
<evidence type="ECO:0000313" key="2">
    <source>
        <dbReference type="EMBL" id="KAK7899207.1"/>
    </source>
</evidence>
<dbReference type="Proteomes" id="UP001460270">
    <property type="component" value="Unassembled WGS sequence"/>
</dbReference>
<keyword evidence="3" id="KW-1185">Reference proteome</keyword>
<accession>A0AAW0NS09</accession>
<dbReference type="AlphaFoldDB" id="A0AAW0NS09"/>
<dbReference type="EMBL" id="JBBPFD010000014">
    <property type="protein sequence ID" value="KAK7899207.1"/>
    <property type="molecule type" value="Genomic_DNA"/>
</dbReference>
<feature type="compositionally biased region" description="Basic and acidic residues" evidence="1">
    <location>
        <begin position="60"/>
        <end position="70"/>
    </location>
</feature>
<evidence type="ECO:0000313" key="3">
    <source>
        <dbReference type="Proteomes" id="UP001460270"/>
    </source>
</evidence>
<organism evidence="2 3">
    <name type="scientific">Mugilogobius chulae</name>
    <name type="common">yellowstripe goby</name>
    <dbReference type="NCBI Taxonomy" id="88201"/>
    <lineage>
        <taxon>Eukaryota</taxon>
        <taxon>Metazoa</taxon>
        <taxon>Chordata</taxon>
        <taxon>Craniata</taxon>
        <taxon>Vertebrata</taxon>
        <taxon>Euteleostomi</taxon>
        <taxon>Actinopterygii</taxon>
        <taxon>Neopterygii</taxon>
        <taxon>Teleostei</taxon>
        <taxon>Neoteleostei</taxon>
        <taxon>Acanthomorphata</taxon>
        <taxon>Gobiaria</taxon>
        <taxon>Gobiiformes</taxon>
        <taxon>Gobioidei</taxon>
        <taxon>Gobiidae</taxon>
        <taxon>Gobionellinae</taxon>
        <taxon>Mugilogobius</taxon>
    </lineage>
</organism>
<proteinExistence type="predicted"/>